<evidence type="ECO:0000313" key="2">
    <source>
        <dbReference type="Proteomes" id="UP000635142"/>
    </source>
</evidence>
<sequence length="315" mass="35259">MTDAPTWGLSATILAPFADTLRFAAFHLEAGAHRLYIYLDQHDSVAFDALKSHPKCRVTTCDTAYWNNHQHGRPKKHQVRQTMNATHAYARRAEVDWLIHMDVDEFLVSDRPIGETLAVLPHDALAARVRPMELLSGGTSAFKLFIPPGPGRAQTVRDLYPTFGAHTQGGFLSHLAGKVFARTALDDVRIQIHNAFQAQKAIDTVDLPQDTIALAHCHAGTWDAWLAAYRYRLAHGSYRAELAPNRARDKGGLTLHEVFQTLETKDGEAGLRAFFDEVCADTPRLRRRLDDKNLLRMANLDLDDALSTHFPHVTL</sequence>
<evidence type="ECO:0000313" key="1">
    <source>
        <dbReference type="EMBL" id="MBD3663544.1"/>
    </source>
</evidence>
<keyword evidence="2" id="KW-1185">Reference proteome</keyword>
<comment type="caution">
    <text evidence="1">The sequence shown here is derived from an EMBL/GenBank/DDBJ whole genome shotgun (WGS) entry which is preliminary data.</text>
</comment>
<organism evidence="1 2">
    <name type="scientific">Sulfitobacter aestuariivivens</name>
    <dbReference type="NCBI Taxonomy" id="2766981"/>
    <lineage>
        <taxon>Bacteria</taxon>
        <taxon>Pseudomonadati</taxon>
        <taxon>Pseudomonadota</taxon>
        <taxon>Alphaproteobacteria</taxon>
        <taxon>Rhodobacterales</taxon>
        <taxon>Roseobacteraceae</taxon>
        <taxon>Sulfitobacter</taxon>
    </lineage>
</organism>
<dbReference type="Pfam" id="PF13704">
    <property type="entry name" value="Glyco_tranf_2_4"/>
    <property type="match status" value="1"/>
</dbReference>
<dbReference type="Proteomes" id="UP000635142">
    <property type="component" value="Unassembled WGS sequence"/>
</dbReference>
<gene>
    <name evidence="1" type="ORF">H9Q16_06395</name>
</gene>
<dbReference type="EMBL" id="JACTAG010000001">
    <property type="protein sequence ID" value="MBD3663544.1"/>
    <property type="molecule type" value="Genomic_DNA"/>
</dbReference>
<protein>
    <submittedName>
        <fullName evidence="1">Glycosyltransferase family 2 protein</fullName>
    </submittedName>
</protein>
<dbReference type="AlphaFoldDB" id="A0A927D1Z5"/>
<name>A0A927D1Z5_9RHOB</name>
<proteinExistence type="predicted"/>
<reference evidence="1" key="1">
    <citation type="submission" date="2020-08" db="EMBL/GenBank/DDBJ databases">
        <title>Sulfitobacter aestuariivivens sp. nov., isolated from a tidal flat.</title>
        <authorList>
            <person name="Park S."/>
            <person name="Yoon J.-H."/>
        </authorList>
    </citation>
    <scope>NUCLEOTIDE SEQUENCE</scope>
    <source>
        <strain evidence="1">TSTF-M16</strain>
    </source>
</reference>
<dbReference type="RefSeq" id="WP_191074500.1">
    <property type="nucleotide sequence ID" value="NZ_JACTAG010000001.1"/>
</dbReference>
<accession>A0A927D1Z5</accession>